<dbReference type="EMBL" id="CAJOAX010007379">
    <property type="protein sequence ID" value="CAF4008049.1"/>
    <property type="molecule type" value="Genomic_DNA"/>
</dbReference>
<keyword evidence="1" id="KW-1133">Transmembrane helix</keyword>
<protein>
    <submittedName>
        <fullName evidence="2">Uncharacterized protein</fullName>
    </submittedName>
</protein>
<keyword evidence="1" id="KW-0812">Transmembrane</keyword>
<comment type="caution">
    <text evidence="2">The sequence shown here is derived from an EMBL/GenBank/DDBJ whole genome shotgun (WGS) entry which is preliminary data.</text>
</comment>
<keyword evidence="1" id="KW-0472">Membrane</keyword>
<feature type="transmembrane region" description="Helical" evidence="1">
    <location>
        <begin position="6"/>
        <end position="28"/>
    </location>
</feature>
<gene>
    <name evidence="2" type="ORF">OTI717_LOCUS29387</name>
</gene>
<dbReference type="AlphaFoldDB" id="A0A819P778"/>
<reference evidence="2" key="1">
    <citation type="submission" date="2021-02" db="EMBL/GenBank/DDBJ databases">
        <authorList>
            <person name="Nowell W R."/>
        </authorList>
    </citation>
    <scope>NUCLEOTIDE SEQUENCE</scope>
</reference>
<evidence type="ECO:0000256" key="1">
    <source>
        <dbReference type="SAM" id="Phobius"/>
    </source>
</evidence>
<accession>A0A819P778</accession>
<dbReference type="Proteomes" id="UP000663823">
    <property type="component" value="Unassembled WGS sequence"/>
</dbReference>
<evidence type="ECO:0000313" key="3">
    <source>
        <dbReference type="Proteomes" id="UP000663823"/>
    </source>
</evidence>
<name>A0A819P778_9BILA</name>
<organism evidence="2 3">
    <name type="scientific">Rotaria sordida</name>
    <dbReference type="NCBI Taxonomy" id="392033"/>
    <lineage>
        <taxon>Eukaryota</taxon>
        <taxon>Metazoa</taxon>
        <taxon>Spiralia</taxon>
        <taxon>Gnathifera</taxon>
        <taxon>Rotifera</taxon>
        <taxon>Eurotatoria</taxon>
        <taxon>Bdelloidea</taxon>
        <taxon>Philodinida</taxon>
        <taxon>Philodinidae</taxon>
        <taxon>Rotaria</taxon>
    </lineage>
</organism>
<feature type="transmembrane region" description="Helical" evidence="1">
    <location>
        <begin position="40"/>
        <end position="56"/>
    </location>
</feature>
<proteinExistence type="predicted"/>
<evidence type="ECO:0000313" key="2">
    <source>
        <dbReference type="EMBL" id="CAF4008049.1"/>
    </source>
</evidence>
<sequence length="128" mass="15082">MIITAFIYWLIFVDMIYCLDVIVTPPSIACTINTTRKCDLYNEIARLIVLVFIRILTLDIEKNPLRLRIEILSGEVTFLMTTFRSSFSFYIYATMDGTLFRQTLNELFTRSFSRYCHVTENSHEEEIL</sequence>